<keyword evidence="3" id="KW-0479">Metal-binding</keyword>
<dbReference type="GO" id="GO:0006879">
    <property type="term" value="P:intracellular iron ion homeostasis"/>
    <property type="evidence" value="ECO:0007669"/>
    <property type="project" value="UniProtKB-KW"/>
</dbReference>
<accession>A0A9D1SBB7</accession>
<dbReference type="AlphaFoldDB" id="A0A9D1SBB7"/>
<feature type="binding site" evidence="3">
    <location>
        <position position="63"/>
    </location>
    <ligand>
        <name>Fe cation</name>
        <dbReference type="ChEBI" id="CHEBI:24875"/>
    </ligand>
</feature>
<evidence type="ECO:0000256" key="1">
    <source>
        <dbReference type="ARBA" id="ARBA00022434"/>
    </source>
</evidence>
<dbReference type="InterPro" id="IPR008331">
    <property type="entry name" value="Ferritin_DPS_dom"/>
</dbReference>
<evidence type="ECO:0000313" key="5">
    <source>
        <dbReference type="EMBL" id="HIU53825.1"/>
    </source>
</evidence>
<comment type="caution">
    <text evidence="5">The sequence shown here is derived from an EMBL/GenBank/DDBJ whole genome shotgun (WGS) entry which is preliminary data.</text>
</comment>
<reference evidence="5" key="2">
    <citation type="journal article" date="2021" name="PeerJ">
        <title>Extensive microbial diversity within the chicken gut microbiome revealed by metagenomics and culture.</title>
        <authorList>
            <person name="Gilroy R."/>
            <person name="Ravi A."/>
            <person name="Getino M."/>
            <person name="Pursley I."/>
            <person name="Horton D.L."/>
            <person name="Alikhan N.F."/>
            <person name="Baker D."/>
            <person name="Gharbi K."/>
            <person name="Hall N."/>
            <person name="Watson M."/>
            <person name="Adriaenssens E.M."/>
            <person name="Foster-Nyarko E."/>
            <person name="Jarju S."/>
            <person name="Secka A."/>
            <person name="Antonio M."/>
            <person name="Oren A."/>
            <person name="Chaudhuri R.R."/>
            <person name="La Ragione R."/>
            <person name="Hildebrand F."/>
            <person name="Pallen M.J."/>
        </authorList>
    </citation>
    <scope>NUCLEOTIDE SEQUENCE</scope>
    <source>
        <strain evidence="5">ChiW3-316</strain>
    </source>
</reference>
<keyword evidence="2 3" id="KW-0408">Iron</keyword>
<protein>
    <submittedName>
        <fullName evidence="5">Ferritin</fullName>
    </submittedName>
</protein>
<dbReference type="PROSITE" id="PS50905">
    <property type="entry name" value="FERRITIN_LIKE"/>
    <property type="match status" value="1"/>
</dbReference>
<reference evidence="5" key="1">
    <citation type="submission" date="2020-10" db="EMBL/GenBank/DDBJ databases">
        <authorList>
            <person name="Gilroy R."/>
        </authorList>
    </citation>
    <scope>NUCLEOTIDE SEQUENCE</scope>
    <source>
        <strain evidence="5">ChiW3-316</strain>
    </source>
</reference>
<organism evidence="5 6">
    <name type="scientific">Candidatus Scatocola faecipullorum</name>
    <dbReference type="NCBI Taxonomy" id="2840917"/>
    <lineage>
        <taxon>Bacteria</taxon>
        <taxon>Pseudomonadati</taxon>
        <taxon>Pseudomonadota</taxon>
        <taxon>Alphaproteobacteria</taxon>
        <taxon>Rhodospirillales</taxon>
        <taxon>Rhodospirillaceae</taxon>
        <taxon>Rhodospirillaceae incertae sedis</taxon>
        <taxon>Candidatus Scatocola</taxon>
    </lineage>
</organism>
<dbReference type="InterPro" id="IPR009040">
    <property type="entry name" value="Ferritin-like_diiron"/>
</dbReference>
<dbReference type="PANTHER" id="PTHR30295">
    <property type="entry name" value="BACTERIOFERRITIN"/>
    <property type="match status" value="1"/>
</dbReference>
<dbReference type="EMBL" id="DVNC01000049">
    <property type="protein sequence ID" value="HIU53825.1"/>
    <property type="molecule type" value="Genomic_DNA"/>
</dbReference>
<feature type="binding site" evidence="3">
    <location>
        <position position="112"/>
    </location>
    <ligand>
        <name>Fe cation</name>
        <dbReference type="ChEBI" id="CHEBI:24875"/>
    </ligand>
</feature>
<feature type="domain" description="Ferritin-like diiron" evidence="4">
    <location>
        <begin position="10"/>
        <end position="162"/>
    </location>
</feature>
<proteinExistence type="predicted"/>
<dbReference type="SUPFAM" id="SSF47240">
    <property type="entry name" value="Ferritin-like"/>
    <property type="match status" value="1"/>
</dbReference>
<gene>
    <name evidence="5" type="ORF">IAD20_07060</name>
</gene>
<dbReference type="InterPro" id="IPR014490">
    <property type="entry name" value="Dps-like"/>
</dbReference>
<evidence type="ECO:0000256" key="3">
    <source>
        <dbReference type="PIRSR" id="PIRSR018063-50"/>
    </source>
</evidence>
<feature type="binding site" evidence="3">
    <location>
        <position position="144"/>
    </location>
    <ligand>
        <name>Fe cation</name>
        <dbReference type="ChEBI" id="CHEBI:24875"/>
    </ligand>
</feature>
<sequence length="167" mass="19528">MGETAQHISKVNRGELLNILNVAFSEEWLAYYQYWIGAQVAKGPMRKIIAEEFIEHANEELKHAQWLSDRIIQLGGTPVIDPDEWKKRALCKYEAPTDEYVETLLRQNLTAERCAVARYQQICDMCYGKDYDTFRVSAKILKEELEHEQEIGDYIDDIEETKKHMRG</sequence>
<dbReference type="Proteomes" id="UP000824107">
    <property type="component" value="Unassembled WGS sequence"/>
</dbReference>
<dbReference type="GO" id="GO:0020037">
    <property type="term" value="F:heme binding"/>
    <property type="evidence" value="ECO:0007669"/>
    <property type="project" value="TreeGrafter"/>
</dbReference>
<evidence type="ECO:0000259" key="4">
    <source>
        <dbReference type="PROSITE" id="PS50905"/>
    </source>
</evidence>
<evidence type="ECO:0000256" key="2">
    <source>
        <dbReference type="ARBA" id="ARBA00023004"/>
    </source>
</evidence>
<keyword evidence="1" id="KW-0409">Iron storage</keyword>
<dbReference type="PANTHER" id="PTHR30295:SF1">
    <property type="entry name" value="DNA PROTECTION DURING STARVATION PROTEIN"/>
    <property type="match status" value="1"/>
</dbReference>
<name>A0A9D1SBB7_9PROT</name>
<feature type="binding site" evidence="3">
    <location>
        <position position="147"/>
    </location>
    <ligand>
        <name>Fe cation</name>
        <dbReference type="ChEBI" id="CHEBI:24875"/>
    </ligand>
</feature>
<feature type="binding site" evidence="3">
    <location>
        <position position="27"/>
    </location>
    <ligand>
        <name>Fe cation</name>
        <dbReference type="ChEBI" id="CHEBI:24875"/>
    </ligand>
</feature>
<dbReference type="GO" id="GO:0004322">
    <property type="term" value="F:ferroxidase activity"/>
    <property type="evidence" value="ECO:0007669"/>
    <property type="project" value="TreeGrafter"/>
</dbReference>
<dbReference type="Gene3D" id="1.20.1260.10">
    <property type="match status" value="1"/>
</dbReference>
<dbReference type="InterPro" id="IPR012347">
    <property type="entry name" value="Ferritin-like"/>
</dbReference>
<dbReference type="GO" id="GO:0005829">
    <property type="term" value="C:cytosol"/>
    <property type="evidence" value="ECO:0007669"/>
    <property type="project" value="TreeGrafter"/>
</dbReference>
<dbReference type="InterPro" id="IPR009078">
    <property type="entry name" value="Ferritin-like_SF"/>
</dbReference>
<dbReference type="GO" id="GO:0008199">
    <property type="term" value="F:ferric iron binding"/>
    <property type="evidence" value="ECO:0007669"/>
    <property type="project" value="InterPro"/>
</dbReference>
<dbReference type="PIRSF" id="PIRSF018063">
    <property type="entry name" value="Ferrtn_UCP018063"/>
    <property type="match status" value="1"/>
</dbReference>
<dbReference type="Pfam" id="PF00210">
    <property type="entry name" value="Ferritin"/>
    <property type="match status" value="1"/>
</dbReference>
<evidence type="ECO:0000313" key="6">
    <source>
        <dbReference type="Proteomes" id="UP000824107"/>
    </source>
</evidence>